<dbReference type="Gene3D" id="3.90.320.10">
    <property type="match status" value="1"/>
</dbReference>
<accession>A0A6C0BR88</accession>
<reference evidence="2" key="1">
    <citation type="journal article" date="2020" name="Nature">
        <title>Giant virus diversity and host interactions through global metagenomics.</title>
        <authorList>
            <person name="Schulz F."/>
            <person name="Roux S."/>
            <person name="Paez-Espino D."/>
            <person name="Jungbluth S."/>
            <person name="Walsh D.A."/>
            <person name="Denef V.J."/>
            <person name="McMahon K.D."/>
            <person name="Konstantinidis K.T."/>
            <person name="Eloe-Fadrosh E.A."/>
            <person name="Kyrpides N.C."/>
            <person name="Woyke T."/>
        </authorList>
    </citation>
    <scope>NUCLEOTIDE SEQUENCE</scope>
    <source>
        <strain evidence="2">GVMAG-M-3300018080-19</strain>
    </source>
</reference>
<feature type="coiled-coil region" evidence="1">
    <location>
        <begin position="97"/>
        <end position="127"/>
    </location>
</feature>
<sequence>MPYLRICATEVPILIGHDKFKDPEVALTKIETRFRKRYRGGHAPCYQKLRTKQQIQQERNNIDRDLKRIRKILDRHTKQLQSGGLSAGQIKYRQEKIPKHQHDIERLEALQEDLQRQENCILGLQTEQREVKRRGIPNPQKEFSRLIPNTNIMLFGKVDGYDPRQRCIIEFKTRTKRAYHRFWPNEKDQVLTYMWLSKAHRAKLIEKYKNDSYEEDILNFPQSEWDSIQAMICKVINESFKFGANGTLQRRSPRIDMYFETEITSVPPVASDPPVAVTDEPVDTYATEASGFLYVARAGRHMFIDWTKDVPQCLAKLDAYNPEVIELQAVFPLMKDRLEPARGLFEVIRQDKPGWFLYDSTVLRKLMSCILAVPSKD</sequence>
<evidence type="ECO:0000256" key="1">
    <source>
        <dbReference type="SAM" id="Coils"/>
    </source>
</evidence>
<keyword evidence="1" id="KW-0175">Coiled coil</keyword>
<dbReference type="InterPro" id="IPR011604">
    <property type="entry name" value="PDDEXK-like_dom_sf"/>
</dbReference>
<protein>
    <submittedName>
        <fullName evidence="2">Uncharacterized protein</fullName>
    </submittedName>
</protein>
<name>A0A6C0BR88_9ZZZZ</name>
<dbReference type="EMBL" id="MN739211">
    <property type="protein sequence ID" value="QHS93908.1"/>
    <property type="molecule type" value="Genomic_DNA"/>
</dbReference>
<dbReference type="AlphaFoldDB" id="A0A6C0BR88"/>
<organism evidence="2">
    <name type="scientific">viral metagenome</name>
    <dbReference type="NCBI Taxonomy" id="1070528"/>
    <lineage>
        <taxon>unclassified sequences</taxon>
        <taxon>metagenomes</taxon>
        <taxon>organismal metagenomes</taxon>
    </lineage>
</organism>
<proteinExistence type="predicted"/>
<evidence type="ECO:0000313" key="2">
    <source>
        <dbReference type="EMBL" id="QHS93908.1"/>
    </source>
</evidence>